<sequence>MLVRYAAATVLLAGALALPTSTATAAEISPLSARGCTGNPGSNGSKCIEVKGTRLHVDTVKTTLTKNHADNCGKATIQIGSWKKTSGNICEARSFSWGPLTVNRSFPDGTKACAWWSNYPDGKACVTIHD</sequence>
<dbReference type="RefSeq" id="WP_069774122.1">
    <property type="nucleotide sequence ID" value="NZ_MEHI01000001.1"/>
</dbReference>
<keyword evidence="3" id="KW-1185">Reference proteome</keyword>
<dbReference type="EMBL" id="MEHJ01000001">
    <property type="protein sequence ID" value="OEJ23991.1"/>
    <property type="molecule type" value="Genomic_DNA"/>
</dbReference>
<feature type="chain" id="PRO_5009182921" description="Secreted protein" evidence="1">
    <location>
        <begin position="26"/>
        <end position="130"/>
    </location>
</feature>
<proteinExistence type="predicted"/>
<feature type="signal peptide" evidence="1">
    <location>
        <begin position="1"/>
        <end position="25"/>
    </location>
</feature>
<name>A0A1E5P377_9ACTN</name>
<dbReference type="OrthoDB" id="4244062at2"/>
<evidence type="ECO:0000256" key="1">
    <source>
        <dbReference type="SAM" id="SignalP"/>
    </source>
</evidence>
<organism evidence="2 3">
    <name type="scientific">Streptomyces agglomeratus</name>
    <dbReference type="NCBI Taxonomy" id="285458"/>
    <lineage>
        <taxon>Bacteria</taxon>
        <taxon>Bacillati</taxon>
        <taxon>Actinomycetota</taxon>
        <taxon>Actinomycetes</taxon>
        <taxon>Kitasatosporales</taxon>
        <taxon>Streptomycetaceae</taxon>
        <taxon>Streptomyces</taxon>
    </lineage>
</organism>
<protein>
    <recommendedName>
        <fullName evidence="4">Secreted protein</fullName>
    </recommendedName>
</protein>
<evidence type="ECO:0000313" key="2">
    <source>
        <dbReference type="EMBL" id="OEJ23991.1"/>
    </source>
</evidence>
<evidence type="ECO:0008006" key="4">
    <source>
        <dbReference type="Google" id="ProtNLM"/>
    </source>
</evidence>
<dbReference type="Proteomes" id="UP000095759">
    <property type="component" value="Unassembled WGS sequence"/>
</dbReference>
<evidence type="ECO:0000313" key="3">
    <source>
        <dbReference type="Proteomes" id="UP000095759"/>
    </source>
</evidence>
<gene>
    <name evidence="2" type="ORF">AS594_05380</name>
</gene>
<reference evidence="2 3" key="1">
    <citation type="submission" date="2016-08" db="EMBL/GenBank/DDBJ databases">
        <title>Complete genome sequence of Streptomyces agglomeratus strain 6-3-2, a novel anti-MRSA actinomycete isolated from Wuli of Tebit, China.</title>
        <authorList>
            <person name="Chen X."/>
        </authorList>
    </citation>
    <scope>NUCLEOTIDE SEQUENCE [LARGE SCALE GENOMIC DNA]</scope>
    <source>
        <strain evidence="2 3">6-3-2</strain>
    </source>
</reference>
<comment type="caution">
    <text evidence="2">The sequence shown here is derived from an EMBL/GenBank/DDBJ whole genome shotgun (WGS) entry which is preliminary data.</text>
</comment>
<accession>A0A1E5P377</accession>
<keyword evidence="1" id="KW-0732">Signal</keyword>
<dbReference type="AlphaFoldDB" id="A0A1E5P377"/>